<feature type="transmembrane region" description="Helical" evidence="1">
    <location>
        <begin position="6"/>
        <end position="27"/>
    </location>
</feature>
<reference evidence="2 3" key="1">
    <citation type="journal article" date="2015" name="Genome Announc.">
        <title>Expanding the biotechnology potential of lactobacilli through comparative genomics of 213 strains and associated genera.</title>
        <authorList>
            <person name="Sun Z."/>
            <person name="Harris H.M."/>
            <person name="McCann A."/>
            <person name="Guo C."/>
            <person name="Argimon S."/>
            <person name="Zhang W."/>
            <person name="Yang X."/>
            <person name="Jeffery I.B."/>
            <person name="Cooney J.C."/>
            <person name="Kagawa T.F."/>
            <person name="Liu W."/>
            <person name="Song Y."/>
            <person name="Salvetti E."/>
            <person name="Wrobel A."/>
            <person name="Rasinkangas P."/>
            <person name="Parkhill J."/>
            <person name="Rea M.C."/>
            <person name="O'Sullivan O."/>
            <person name="Ritari J."/>
            <person name="Douillard F.P."/>
            <person name="Paul Ross R."/>
            <person name="Yang R."/>
            <person name="Briner A.E."/>
            <person name="Felis G.E."/>
            <person name="de Vos W.M."/>
            <person name="Barrangou R."/>
            <person name="Klaenhammer T.R."/>
            <person name="Caufield P.W."/>
            <person name="Cui Y."/>
            <person name="Zhang H."/>
            <person name="O'Toole P.W."/>
        </authorList>
    </citation>
    <scope>NUCLEOTIDE SEQUENCE [LARGE SCALE GENOMIC DNA]</scope>
    <source>
        <strain evidence="2 3">DSM 19284</strain>
    </source>
</reference>
<evidence type="ECO:0000313" key="2">
    <source>
        <dbReference type="EMBL" id="KRL00042.1"/>
    </source>
</evidence>
<dbReference type="AlphaFoldDB" id="K0NXB5"/>
<comment type="caution">
    <text evidence="2">The sequence shown here is derived from an EMBL/GenBank/DDBJ whole genome shotgun (WGS) entry which is preliminary data.</text>
</comment>
<feature type="transmembrane region" description="Helical" evidence="1">
    <location>
        <begin position="34"/>
        <end position="51"/>
    </location>
</feature>
<dbReference type="STRING" id="1293597.FC20_GL001605"/>
<evidence type="ECO:0000256" key="1">
    <source>
        <dbReference type="SAM" id="Phobius"/>
    </source>
</evidence>
<evidence type="ECO:0008006" key="4">
    <source>
        <dbReference type="Google" id="ProtNLM"/>
    </source>
</evidence>
<dbReference type="RefSeq" id="WP_008463345.1">
    <property type="nucleotide sequence ID" value="NZ_AZDU01000061.1"/>
</dbReference>
<keyword evidence="1" id="KW-1133">Transmembrane helix</keyword>
<feature type="transmembrane region" description="Helical" evidence="1">
    <location>
        <begin position="63"/>
        <end position="84"/>
    </location>
</feature>
<keyword evidence="1" id="KW-0472">Membrane</keyword>
<keyword evidence="1" id="KW-0812">Transmembrane</keyword>
<organism evidence="2 3">
    <name type="scientific">Lactobacillus equicursoris DSM 19284 = JCM 14600 = CIP 110162</name>
    <dbReference type="NCBI Taxonomy" id="1293597"/>
    <lineage>
        <taxon>Bacteria</taxon>
        <taxon>Bacillati</taxon>
        <taxon>Bacillota</taxon>
        <taxon>Bacilli</taxon>
        <taxon>Lactobacillales</taxon>
        <taxon>Lactobacillaceae</taxon>
        <taxon>Lactobacillus</taxon>
    </lineage>
</organism>
<keyword evidence="3" id="KW-1185">Reference proteome</keyword>
<dbReference type="Pfam" id="PF04474">
    <property type="entry name" value="DUF554"/>
    <property type="match status" value="1"/>
</dbReference>
<accession>K0NXB5</accession>
<sequence length="93" mass="9903">MPGLGTFINIAAIIAGGTIGYFFGGLLKDRVHEGLIMASGLGTMFLGISGATEKLLSIKSGELTSVSNMMMILSLWPLLLFQVFSKLNIYCIS</sequence>
<proteinExistence type="predicted"/>
<protein>
    <recommendedName>
        <fullName evidence="4">DUF554 domain-containing protein</fullName>
    </recommendedName>
</protein>
<dbReference type="InterPro" id="IPR007563">
    <property type="entry name" value="DUF554"/>
</dbReference>
<name>K0NXB5_9LACO</name>
<dbReference type="Proteomes" id="UP000051074">
    <property type="component" value="Unassembled WGS sequence"/>
</dbReference>
<dbReference type="PATRIC" id="fig|1293597.4.peg.1707"/>
<evidence type="ECO:0000313" key="3">
    <source>
        <dbReference type="Proteomes" id="UP000051074"/>
    </source>
</evidence>
<dbReference type="EMBL" id="AZDU01000061">
    <property type="protein sequence ID" value="KRL00042.1"/>
    <property type="molecule type" value="Genomic_DNA"/>
</dbReference>
<gene>
    <name evidence="2" type="ORF">FC20_GL001605</name>
</gene>